<dbReference type="PROSITE" id="PS50113">
    <property type="entry name" value="PAC"/>
    <property type="match status" value="2"/>
</dbReference>
<feature type="domain" description="PAC" evidence="1">
    <location>
        <begin position="324"/>
        <end position="375"/>
    </location>
</feature>
<dbReference type="InterPro" id="IPR037522">
    <property type="entry name" value="HD_GYP_dom"/>
</dbReference>
<dbReference type="EMBL" id="DSBT01000187">
    <property type="protein sequence ID" value="HDP77911.1"/>
    <property type="molecule type" value="Genomic_DNA"/>
</dbReference>
<dbReference type="Proteomes" id="UP000886198">
    <property type="component" value="Unassembled WGS sequence"/>
</dbReference>
<dbReference type="SMART" id="SM00471">
    <property type="entry name" value="HDc"/>
    <property type="match status" value="1"/>
</dbReference>
<dbReference type="InterPro" id="IPR013656">
    <property type="entry name" value="PAS_4"/>
</dbReference>
<dbReference type="InterPro" id="IPR003607">
    <property type="entry name" value="HD/PDEase_dom"/>
</dbReference>
<dbReference type="PANTHER" id="PTHR43155:SF2">
    <property type="entry name" value="CYCLIC DI-GMP PHOSPHODIESTERASE PA4108"/>
    <property type="match status" value="1"/>
</dbReference>
<name>A0A7C1CWS1_9BACT</name>
<dbReference type="SMART" id="SM00086">
    <property type="entry name" value="PAC"/>
    <property type="match status" value="3"/>
</dbReference>
<dbReference type="InterPro" id="IPR035965">
    <property type="entry name" value="PAS-like_dom_sf"/>
</dbReference>
<comment type="caution">
    <text evidence="3">The sequence shown here is derived from an EMBL/GenBank/DDBJ whole genome shotgun (WGS) entry which is preliminary data.</text>
</comment>
<proteinExistence type="predicted"/>
<dbReference type="InterPro" id="IPR000014">
    <property type="entry name" value="PAS"/>
</dbReference>
<accession>A0A7C1CWS1</accession>
<dbReference type="InterPro" id="IPR001610">
    <property type="entry name" value="PAC"/>
</dbReference>
<dbReference type="NCBIfam" id="TIGR00229">
    <property type="entry name" value="sensory_box"/>
    <property type="match status" value="2"/>
</dbReference>
<dbReference type="PROSITE" id="PS51832">
    <property type="entry name" value="HD_GYP"/>
    <property type="match status" value="1"/>
</dbReference>
<dbReference type="InterPro" id="IPR006675">
    <property type="entry name" value="HDIG_dom"/>
</dbReference>
<feature type="domain" description="HD-GYP" evidence="2">
    <location>
        <begin position="373"/>
        <end position="563"/>
    </location>
</feature>
<dbReference type="InterPro" id="IPR000700">
    <property type="entry name" value="PAS-assoc_C"/>
</dbReference>
<dbReference type="CDD" id="cd00130">
    <property type="entry name" value="PAS"/>
    <property type="match status" value="1"/>
</dbReference>
<reference evidence="3" key="1">
    <citation type="journal article" date="2020" name="mSystems">
        <title>Genome- and Community-Level Interaction Insights into Carbon Utilization and Element Cycling Functions of Hydrothermarchaeota in Hydrothermal Sediment.</title>
        <authorList>
            <person name="Zhou Z."/>
            <person name="Liu Y."/>
            <person name="Xu W."/>
            <person name="Pan J."/>
            <person name="Luo Z.H."/>
            <person name="Li M."/>
        </authorList>
    </citation>
    <scope>NUCLEOTIDE SEQUENCE [LARGE SCALE GENOMIC DNA]</scope>
    <source>
        <strain evidence="3">SpSt-1179</strain>
    </source>
</reference>
<feature type="domain" description="PAC" evidence="1">
    <location>
        <begin position="72"/>
        <end position="130"/>
    </location>
</feature>
<dbReference type="AlphaFoldDB" id="A0A7C1CWS1"/>
<dbReference type="SUPFAM" id="SSF55785">
    <property type="entry name" value="PYP-like sensor domain (PAS domain)"/>
    <property type="match status" value="3"/>
</dbReference>
<dbReference type="CDD" id="cd00077">
    <property type="entry name" value="HDc"/>
    <property type="match status" value="1"/>
</dbReference>
<gene>
    <name evidence="3" type="ORF">ENN47_06975</name>
</gene>
<dbReference type="NCBIfam" id="TIGR00277">
    <property type="entry name" value="HDIG"/>
    <property type="match status" value="1"/>
</dbReference>
<protein>
    <submittedName>
        <fullName evidence="3">PAS domain S-box protein</fullName>
    </submittedName>
</protein>
<dbReference type="SMART" id="SM00091">
    <property type="entry name" value="PAS"/>
    <property type="match status" value="3"/>
</dbReference>
<sequence length="563" mass="64052">MVNHYNLLYESIADNPDLLICRWKADTTLTFVNHAYAEFFVMERDQLLGKQWIDFAERDPSRELEKALHSKAEVEHSFQREDPAVAADGAVHWIHWYNQPVHGATGKLIEYQSVGIDVTEQKETRRKLAESGQTLQLILDNIEEIVAYHKPDLSIVWANKAFRDRVAVDKESLLGKTCYHLWYGRQIPCDDCPVSKAVREKKTVVEEIEQNGIIWHIKAYPIFDTSGDMLGVVDLAYDKTRELEIYSRLREREEKYRAIVESTDDIIFELDRESRLIAIFGAWIENSEIDIDSFIGKTAADIFPEGTAEVHMINNKRALSGEPTTYEWSFGEGINQRHYSINLSPVFDDDGEVSGLVGIGRDITQLKKGEEALRRSRDDLLLTMSSLLKVKDPYTVDHQRKVERIATAIAERLKLPNERLEALRIAAIVHDIGKLSIPADILNKPGRLNEIEWALIKNHPDEGYKVLKEIHFGLPVAEIVRQHRERVDGSGYPRGLKDGEIMLEARILAVADVVEVVSSHRPYRPALGLEMALEEIKSGVGTKYDEGVVKACLELFSSGFLPI</sequence>
<dbReference type="Pfam" id="PF08448">
    <property type="entry name" value="PAS_4"/>
    <property type="match status" value="3"/>
</dbReference>
<dbReference type="SUPFAM" id="SSF109604">
    <property type="entry name" value="HD-domain/PDEase-like"/>
    <property type="match status" value="1"/>
</dbReference>
<dbReference type="Gene3D" id="3.30.450.20">
    <property type="entry name" value="PAS domain"/>
    <property type="match status" value="3"/>
</dbReference>
<evidence type="ECO:0000259" key="2">
    <source>
        <dbReference type="PROSITE" id="PS51832"/>
    </source>
</evidence>
<evidence type="ECO:0000259" key="1">
    <source>
        <dbReference type="PROSITE" id="PS50113"/>
    </source>
</evidence>
<dbReference type="Pfam" id="PF13487">
    <property type="entry name" value="HD_5"/>
    <property type="match status" value="1"/>
</dbReference>
<organism evidence="3">
    <name type="scientific">Mesotoga infera</name>
    <dbReference type="NCBI Taxonomy" id="1236046"/>
    <lineage>
        <taxon>Bacteria</taxon>
        <taxon>Thermotogati</taxon>
        <taxon>Thermotogota</taxon>
        <taxon>Thermotogae</taxon>
        <taxon>Kosmotogales</taxon>
        <taxon>Kosmotogaceae</taxon>
        <taxon>Mesotoga</taxon>
    </lineage>
</organism>
<dbReference type="Gene3D" id="1.10.3210.10">
    <property type="entry name" value="Hypothetical protein af1432"/>
    <property type="match status" value="1"/>
</dbReference>
<dbReference type="PANTHER" id="PTHR43155">
    <property type="entry name" value="CYCLIC DI-GMP PHOSPHODIESTERASE PA4108-RELATED"/>
    <property type="match status" value="1"/>
</dbReference>
<evidence type="ECO:0000313" key="3">
    <source>
        <dbReference type="EMBL" id="HDP77911.1"/>
    </source>
</evidence>